<dbReference type="PROSITE" id="PS50850">
    <property type="entry name" value="MFS"/>
    <property type="match status" value="1"/>
</dbReference>
<dbReference type="EMBL" id="CP029494">
    <property type="protein sequence ID" value="AWN21911.1"/>
    <property type="molecule type" value="Genomic_DNA"/>
</dbReference>
<evidence type="ECO:0000256" key="7">
    <source>
        <dbReference type="SAM" id="Phobius"/>
    </source>
</evidence>
<dbReference type="InterPro" id="IPR036259">
    <property type="entry name" value="MFS_trans_sf"/>
</dbReference>
<feature type="transmembrane region" description="Helical" evidence="7">
    <location>
        <begin position="292"/>
        <end position="314"/>
    </location>
</feature>
<dbReference type="Pfam" id="PF07690">
    <property type="entry name" value="MFS_1"/>
    <property type="match status" value="1"/>
</dbReference>
<feature type="transmembrane region" description="Helical" evidence="7">
    <location>
        <begin position="40"/>
        <end position="58"/>
    </location>
</feature>
<feature type="transmembrane region" description="Helical" evidence="7">
    <location>
        <begin position="326"/>
        <end position="351"/>
    </location>
</feature>
<evidence type="ECO:0000256" key="1">
    <source>
        <dbReference type="ARBA" id="ARBA00004651"/>
    </source>
</evidence>
<evidence type="ECO:0000256" key="5">
    <source>
        <dbReference type="ARBA" id="ARBA00022989"/>
    </source>
</evidence>
<dbReference type="RefSeq" id="WP_109824533.1">
    <property type="nucleotide sequence ID" value="NZ_CP029494.1"/>
</dbReference>
<keyword evidence="6 7" id="KW-0472">Membrane</keyword>
<organism evidence="9 10">
    <name type="scientific">Deinococcus irradiatisoli</name>
    <dbReference type="NCBI Taxonomy" id="2202254"/>
    <lineage>
        <taxon>Bacteria</taxon>
        <taxon>Thermotogati</taxon>
        <taxon>Deinococcota</taxon>
        <taxon>Deinococci</taxon>
        <taxon>Deinococcales</taxon>
        <taxon>Deinococcaceae</taxon>
        <taxon>Deinococcus</taxon>
    </lineage>
</organism>
<reference evidence="9 10" key="1">
    <citation type="submission" date="2018-05" db="EMBL/GenBank/DDBJ databases">
        <title>Complete Genome Sequence of Deinococcus sp. strain 17bor-2.</title>
        <authorList>
            <person name="Srinivasan S."/>
        </authorList>
    </citation>
    <scope>NUCLEOTIDE SEQUENCE [LARGE SCALE GENOMIC DNA]</scope>
    <source>
        <strain evidence="9 10">17bor-2</strain>
    </source>
</reference>
<keyword evidence="2" id="KW-0813">Transport</keyword>
<feature type="transmembrane region" description="Helical" evidence="7">
    <location>
        <begin position="163"/>
        <end position="182"/>
    </location>
</feature>
<accession>A0A2Z3JEL4</accession>
<keyword evidence="10" id="KW-1185">Reference proteome</keyword>
<dbReference type="KEGG" id="dez:DKM44_00555"/>
<gene>
    <name evidence="9" type="ORF">DKM44_00555</name>
</gene>
<evidence type="ECO:0000313" key="10">
    <source>
        <dbReference type="Proteomes" id="UP000245368"/>
    </source>
</evidence>
<dbReference type="GO" id="GO:0022857">
    <property type="term" value="F:transmembrane transporter activity"/>
    <property type="evidence" value="ECO:0007669"/>
    <property type="project" value="InterPro"/>
</dbReference>
<dbReference type="InterPro" id="IPR020846">
    <property type="entry name" value="MFS_dom"/>
</dbReference>
<dbReference type="InterPro" id="IPR011701">
    <property type="entry name" value="MFS"/>
</dbReference>
<protein>
    <submittedName>
        <fullName evidence="9">MFS transporter</fullName>
    </submittedName>
</protein>
<feature type="domain" description="Major facilitator superfamily (MFS) profile" evidence="8">
    <location>
        <begin position="201"/>
        <end position="392"/>
    </location>
</feature>
<feature type="transmembrane region" description="Helical" evidence="7">
    <location>
        <begin position="96"/>
        <end position="115"/>
    </location>
</feature>
<dbReference type="SUPFAM" id="SSF103473">
    <property type="entry name" value="MFS general substrate transporter"/>
    <property type="match status" value="1"/>
</dbReference>
<evidence type="ECO:0000313" key="9">
    <source>
        <dbReference type="EMBL" id="AWN21911.1"/>
    </source>
</evidence>
<dbReference type="InterPro" id="IPR050171">
    <property type="entry name" value="MFS_Transporters"/>
</dbReference>
<proteinExistence type="predicted"/>
<name>A0A2Z3JEL4_9DEIO</name>
<keyword evidence="5 7" id="KW-1133">Transmembrane helix</keyword>
<evidence type="ECO:0000256" key="3">
    <source>
        <dbReference type="ARBA" id="ARBA00022475"/>
    </source>
</evidence>
<dbReference type="OrthoDB" id="59622at2"/>
<sequence length="392" mass="41059">MLWTRLATALRFIALLMISEFVRAGLIVAFLPLVAGRLGLSSAQVGSLVGAHYLMDALAKGPVGLVTQRLGVGGALVGSTLLGFAVLLSLLAGAAFWPLLVLAAAWGVFYAALWPSVMAASQQYARPGYQARALSVTNLSVAPGIALGTLGVGQLMLRSPTQVPALLLWLQGAALLLALSLARQRLESPAVTERWNAQWRRVAALLPAAFAQMLAPGLMVTLFYPLLRRLNLTLGDLLGPAVLGGLCLLGALLLAGRLADKLSPRAVLGPGLLLLAATFGLAGWSAELLTRWLWPLCALIGLGYGTFVAGWNGLVGQTLPPQQRAAAWGVVMATEALGYSLGPVLGGALWASGGVRVFWLGGGVFLLAQLYYALSSKRLTGEEQRPAEVAEK</sequence>
<evidence type="ECO:0000256" key="6">
    <source>
        <dbReference type="ARBA" id="ARBA00023136"/>
    </source>
</evidence>
<dbReference type="GO" id="GO:0005886">
    <property type="term" value="C:plasma membrane"/>
    <property type="evidence" value="ECO:0007669"/>
    <property type="project" value="UniProtKB-SubCell"/>
</dbReference>
<feature type="transmembrane region" description="Helical" evidence="7">
    <location>
        <begin position="202"/>
        <end position="225"/>
    </location>
</feature>
<dbReference type="AlphaFoldDB" id="A0A2Z3JEL4"/>
<evidence type="ECO:0000256" key="2">
    <source>
        <dbReference type="ARBA" id="ARBA00022448"/>
    </source>
</evidence>
<feature type="transmembrane region" description="Helical" evidence="7">
    <location>
        <begin position="357"/>
        <end position="374"/>
    </location>
</feature>
<evidence type="ECO:0000256" key="4">
    <source>
        <dbReference type="ARBA" id="ARBA00022692"/>
    </source>
</evidence>
<comment type="subcellular location">
    <subcellularLocation>
        <location evidence="1">Cell membrane</location>
        <topology evidence="1">Multi-pass membrane protein</topology>
    </subcellularLocation>
</comment>
<dbReference type="PANTHER" id="PTHR23517">
    <property type="entry name" value="RESISTANCE PROTEIN MDTM, PUTATIVE-RELATED-RELATED"/>
    <property type="match status" value="1"/>
</dbReference>
<keyword evidence="4 7" id="KW-0812">Transmembrane</keyword>
<dbReference type="Gene3D" id="1.20.1250.20">
    <property type="entry name" value="MFS general substrate transporter like domains"/>
    <property type="match status" value="1"/>
</dbReference>
<keyword evidence="3" id="KW-1003">Cell membrane</keyword>
<feature type="transmembrane region" description="Helical" evidence="7">
    <location>
        <begin position="70"/>
        <end position="90"/>
    </location>
</feature>
<feature type="transmembrane region" description="Helical" evidence="7">
    <location>
        <begin position="237"/>
        <end position="255"/>
    </location>
</feature>
<feature type="transmembrane region" description="Helical" evidence="7">
    <location>
        <begin position="267"/>
        <end position="286"/>
    </location>
</feature>
<feature type="transmembrane region" description="Helical" evidence="7">
    <location>
        <begin position="136"/>
        <end position="157"/>
    </location>
</feature>
<evidence type="ECO:0000259" key="8">
    <source>
        <dbReference type="PROSITE" id="PS50850"/>
    </source>
</evidence>
<feature type="transmembrane region" description="Helical" evidence="7">
    <location>
        <begin position="12"/>
        <end position="34"/>
    </location>
</feature>
<dbReference type="Proteomes" id="UP000245368">
    <property type="component" value="Chromosome"/>
</dbReference>